<reference evidence="1" key="2">
    <citation type="journal article" date="2023" name="Science">
        <title>Genomic signatures of disease resistance in endangered staghorn corals.</title>
        <authorList>
            <person name="Vollmer S.V."/>
            <person name="Selwyn J.D."/>
            <person name="Despard B.A."/>
            <person name="Roesel C.L."/>
        </authorList>
    </citation>
    <scope>NUCLEOTIDE SEQUENCE</scope>
    <source>
        <strain evidence="1">K2</strain>
    </source>
</reference>
<dbReference type="Proteomes" id="UP001249851">
    <property type="component" value="Unassembled WGS sequence"/>
</dbReference>
<dbReference type="EMBL" id="JARQWQ010000023">
    <property type="protein sequence ID" value="KAK2564239.1"/>
    <property type="molecule type" value="Genomic_DNA"/>
</dbReference>
<gene>
    <name evidence="1" type="ORF">P5673_012486</name>
</gene>
<name>A0AAD9QMV4_ACRCE</name>
<comment type="caution">
    <text evidence="1">The sequence shown here is derived from an EMBL/GenBank/DDBJ whole genome shotgun (WGS) entry which is preliminary data.</text>
</comment>
<sequence length="103" mass="11046">MIPGLVAKTAIPKNVNSGMAMVLGPNSTWTLPSLCHHCGLPVSSDQLINSPNGIDGSKDVECPNYFEIFEHHIKVTNGSPLNLALVGHWDGWQPFGTSYRGCG</sequence>
<keyword evidence="2" id="KW-1185">Reference proteome</keyword>
<reference evidence="1" key="1">
    <citation type="journal article" date="2023" name="G3 (Bethesda)">
        <title>Whole genome assembly and annotation of the endangered Caribbean coral Acropora cervicornis.</title>
        <authorList>
            <person name="Selwyn J.D."/>
            <person name="Vollmer S.V."/>
        </authorList>
    </citation>
    <scope>NUCLEOTIDE SEQUENCE</scope>
    <source>
        <strain evidence="1">K2</strain>
    </source>
</reference>
<accession>A0AAD9QMV4</accession>
<proteinExistence type="predicted"/>
<protein>
    <submittedName>
        <fullName evidence="1">Uncharacterized protein</fullName>
    </submittedName>
</protein>
<dbReference type="AlphaFoldDB" id="A0AAD9QMV4"/>
<organism evidence="1 2">
    <name type="scientific">Acropora cervicornis</name>
    <name type="common">Staghorn coral</name>
    <dbReference type="NCBI Taxonomy" id="6130"/>
    <lineage>
        <taxon>Eukaryota</taxon>
        <taxon>Metazoa</taxon>
        <taxon>Cnidaria</taxon>
        <taxon>Anthozoa</taxon>
        <taxon>Hexacorallia</taxon>
        <taxon>Scleractinia</taxon>
        <taxon>Astrocoeniina</taxon>
        <taxon>Acroporidae</taxon>
        <taxon>Acropora</taxon>
    </lineage>
</organism>
<evidence type="ECO:0000313" key="2">
    <source>
        <dbReference type="Proteomes" id="UP001249851"/>
    </source>
</evidence>
<evidence type="ECO:0000313" key="1">
    <source>
        <dbReference type="EMBL" id="KAK2564239.1"/>
    </source>
</evidence>